<dbReference type="EMBL" id="FOMX01000038">
    <property type="protein sequence ID" value="SFF24942.1"/>
    <property type="molecule type" value="Genomic_DNA"/>
</dbReference>
<reference evidence="3" key="1">
    <citation type="submission" date="2016-10" db="EMBL/GenBank/DDBJ databases">
        <authorList>
            <person name="Varghese N."/>
            <person name="Submissions S."/>
        </authorList>
    </citation>
    <scope>NUCLEOTIDE SEQUENCE [LARGE SCALE GENOMIC DNA]</scope>
    <source>
        <strain evidence="3">ATCC 25963</strain>
    </source>
</reference>
<dbReference type="PANTHER" id="PTHR43546:SF3">
    <property type="entry name" value="UPF0173 METAL-DEPENDENT HYDROLASE MJ1163"/>
    <property type="match status" value="1"/>
</dbReference>
<organism evidence="2 3">
    <name type="scientific">Nannocystis exedens</name>
    <dbReference type="NCBI Taxonomy" id="54"/>
    <lineage>
        <taxon>Bacteria</taxon>
        <taxon>Pseudomonadati</taxon>
        <taxon>Myxococcota</taxon>
        <taxon>Polyangia</taxon>
        <taxon>Nannocystales</taxon>
        <taxon>Nannocystaceae</taxon>
        <taxon>Nannocystis</taxon>
    </lineage>
</organism>
<dbReference type="SUPFAM" id="SSF56281">
    <property type="entry name" value="Metallo-hydrolase/oxidoreductase"/>
    <property type="match status" value="1"/>
</dbReference>
<dbReference type="RefSeq" id="WP_096331776.1">
    <property type="nucleotide sequence ID" value="NZ_FOMX01000038.1"/>
</dbReference>
<dbReference type="AlphaFoldDB" id="A0A1I2H5I2"/>
<dbReference type="Pfam" id="PF12706">
    <property type="entry name" value="Lactamase_B_2"/>
    <property type="match status" value="1"/>
</dbReference>
<dbReference type="InterPro" id="IPR050114">
    <property type="entry name" value="UPF0173_UPF0282_UlaG_hydrolase"/>
</dbReference>
<gene>
    <name evidence="2" type="ORF">SAMN02745121_07727</name>
</gene>
<keyword evidence="3" id="KW-1185">Reference proteome</keyword>
<dbReference type="SMART" id="SM00849">
    <property type="entry name" value="Lactamase_B"/>
    <property type="match status" value="1"/>
</dbReference>
<feature type="domain" description="Metallo-beta-lactamase" evidence="1">
    <location>
        <begin position="38"/>
        <end position="245"/>
    </location>
</feature>
<evidence type="ECO:0000259" key="1">
    <source>
        <dbReference type="SMART" id="SM00849"/>
    </source>
</evidence>
<sequence>MRALIFALTLVACSGDHDSRPSTAPEPSRAPIALTYLGVAGWQLDAGPTTILVDPYFSRPDLDGPIVPDPAAIAAHAPARADAIVIGHSHVDHVLDAPAVAAATGAQLIGSESTARLARASGLPAGKIVAVRGRERIAGDGWSVQVLPSLHSKIGDHLLGGEIAAEPQLPMRFDDYAEGGTFAYLVEVAGRRVLFLGTANFIEAELTGLRPDIAVIATGLREKVDDYTCRLMRALGRPPLVYTNHFDDWRAPPVDAPVSDDLQAFVAEVKRCAPATRVVIPRHFDRMELP</sequence>
<evidence type="ECO:0000313" key="3">
    <source>
        <dbReference type="Proteomes" id="UP000199400"/>
    </source>
</evidence>
<protein>
    <submittedName>
        <fullName evidence="2">L-ascorbate metabolism protein UlaG, beta-lactamase superfamily</fullName>
    </submittedName>
</protein>
<dbReference type="Proteomes" id="UP000199400">
    <property type="component" value="Unassembled WGS sequence"/>
</dbReference>
<dbReference type="Gene3D" id="3.60.15.10">
    <property type="entry name" value="Ribonuclease Z/Hydroxyacylglutathione hydrolase-like"/>
    <property type="match status" value="1"/>
</dbReference>
<dbReference type="OrthoDB" id="9789133at2"/>
<dbReference type="STRING" id="54.SAMN02745121_07727"/>
<accession>A0A1I2H5I2</accession>
<dbReference type="InterPro" id="IPR001279">
    <property type="entry name" value="Metallo-B-lactamas"/>
</dbReference>
<name>A0A1I2H5I2_9BACT</name>
<dbReference type="PANTHER" id="PTHR43546">
    <property type="entry name" value="UPF0173 METAL-DEPENDENT HYDROLASE MJ1163-RELATED"/>
    <property type="match status" value="1"/>
</dbReference>
<proteinExistence type="predicted"/>
<dbReference type="InterPro" id="IPR036866">
    <property type="entry name" value="RibonucZ/Hydroxyglut_hydro"/>
</dbReference>
<evidence type="ECO:0000313" key="2">
    <source>
        <dbReference type="EMBL" id="SFF24942.1"/>
    </source>
</evidence>